<evidence type="ECO:0008006" key="3">
    <source>
        <dbReference type="Google" id="ProtNLM"/>
    </source>
</evidence>
<proteinExistence type="predicted"/>
<name>A0ABU0NN27_STRRH</name>
<comment type="caution">
    <text evidence="1">The sequence shown here is derived from an EMBL/GenBank/DDBJ whole genome shotgun (WGS) entry which is preliminary data.</text>
</comment>
<protein>
    <recommendedName>
        <fullName evidence="3">Lipoprotein</fullName>
    </recommendedName>
</protein>
<reference evidence="1 2" key="1">
    <citation type="submission" date="2023-07" db="EMBL/GenBank/DDBJ databases">
        <title>Comparative genomics of wheat-associated soil bacteria to identify genetic determinants of phenazine resistance.</title>
        <authorList>
            <person name="Mouncey N."/>
        </authorList>
    </citation>
    <scope>NUCLEOTIDE SEQUENCE [LARGE SCALE GENOMIC DNA]</scope>
    <source>
        <strain evidence="1 2">B2I6</strain>
    </source>
</reference>
<dbReference type="RefSeq" id="WP_307162872.1">
    <property type="nucleotide sequence ID" value="NZ_JAUSWV010000002.1"/>
</dbReference>
<dbReference type="EMBL" id="JAUSWV010000002">
    <property type="protein sequence ID" value="MDQ0580511.1"/>
    <property type="molecule type" value="Genomic_DNA"/>
</dbReference>
<gene>
    <name evidence="1" type="ORF">QF030_002689</name>
</gene>
<organism evidence="1 2">
    <name type="scientific">Streptomyces rishiriensis</name>
    <dbReference type="NCBI Taxonomy" id="68264"/>
    <lineage>
        <taxon>Bacteria</taxon>
        <taxon>Bacillati</taxon>
        <taxon>Actinomycetota</taxon>
        <taxon>Actinomycetes</taxon>
        <taxon>Kitasatosporales</taxon>
        <taxon>Streptomycetaceae</taxon>
        <taxon>Streptomyces</taxon>
    </lineage>
</organism>
<sequence length="403" mass="42086">MAGRGRARGPGVLGLCLLCLLLVSLLGALVGCGGRAPADDAKAAVQRVLDRRAAAVLGHDRAAYAATGAASGYAAVWAVPLAAWSYRVTALHRSGDTATADAELSYRVDGHDRAPVTTARLLRLTRDAAGRWSVASDRPATKAAEQLWDQGTVRAVRGVHSLVLGVGQSDARLRSFADLADDAVPEVSAAWGTDWAGRLVVLVPKSLAGMAGLLGAPVSSYRGIAAVTTGETGGGARTPADRIIVNPDAYGMLGRVGRQVVLTHEATHVATRAHTNAATPLWLSEGYADWVGYRGAGRTPAEVAPELQHAVTEGTVPAALPADADFAFSGDAERLAQAYEGGWLACRMIAERWGEVKLDAFYRAVGEHRKRPGAVEGALESVLGASLAQFTADWQGYLKARLA</sequence>
<evidence type="ECO:0000313" key="2">
    <source>
        <dbReference type="Proteomes" id="UP001230654"/>
    </source>
</evidence>
<evidence type="ECO:0000313" key="1">
    <source>
        <dbReference type="EMBL" id="MDQ0580511.1"/>
    </source>
</evidence>
<keyword evidence="2" id="KW-1185">Reference proteome</keyword>
<dbReference type="Proteomes" id="UP001230654">
    <property type="component" value="Unassembled WGS sequence"/>
</dbReference>
<accession>A0ABU0NN27</accession>
<dbReference type="PROSITE" id="PS51257">
    <property type="entry name" value="PROKAR_LIPOPROTEIN"/>
    <property type="match status" value="1"/>
</dbReference>